<reference evidence="2 3" key="1">
    <citation type="submission" date="2019-02" db="EMBL/GenBank/DDBJ databases">
        <title>Deep-cultivation of Planctomycetes and their phenomic and genomic characterization uncovers novel biology.</title>
        <authorList>
            <person name="Wiegand S."/>
            <person name="Jogler M."/>
            <person name="Boedeker C."/>
            <person name="Pinto D."/>
            <person name="Vollmers J."/>
            <person name="Rivas-Marin E."/>
            <person name="Kohn T."/>
            <person name="Peeters S.H."/>
            <person name="Heuer A."/>
            <person name="Rast P."/>
            <person name="Oberbeckmann S."/>
            <person name="Bunk B."/>
            <person name="Jeske O."/>
            <person name="Meyerdierks A."/>
            <person name="Storesund J.E."/>
            <person name="Kallscheuer N."/>
            <person name="Luecker S."/>
            <person name="Lage O.M."/>
            <person name="Pohl T."/>
            <person name="Merkel B.J."/>
            <person name="Hornburger P."/>
            <person name="Mueller R.-W."/>
            <person name="Bruemmer F."/>
            <person name="Labrenz M."/>
            <person name="Spormann A.M."/>
            <person name="Op den Camp H."/>
            <person name="Overmann J."/>
            <person name="Amann R."/>
            <person name="Jetten M.S.M."/>
            <person name="Mascher T."/>
            <person name="Medema M.H."/>
            <person name="Devos D.P."/>
            <person name="Kaster A.-K."/>
            <person name="Ovreas L."/>
            <person name="Rohde M."/>
            <person name="Galperin M.Y."/>
            <person name="Jogler C."/>
        </authorList>
    </citation>
    <scope>NUCLEOTIDE SEQUENCE [LARGE SCALE GENOMIC DNA]</scope>
    <source>
        <strain evidence="2 3">I41</strain>
    </source>
</reference>
<name>A0A517U427_9BACT</name>
<keyword evidence="1" id="KW-0812">Transmembrane</keyword>
<proteinExistence type="predicted"/>
<feature type="transmembrane region" description="Helical" evidence="1">
    <location>
        <begin position="71"/>
        <end position="93"/>
    </location>
</feature>
<dbReference type="RefSeq" id="WP_145435031.1">
    <property type="nucleotide sequence ID" value="NZ_CP036339.1"/>
</dbReference>
<sequence>MSSAESAGDRAWHIAQRWQQYHGEARANLLRIAAIAVFYSLHLWNYLASQGRLPAWSVLKLSEPGAIDRRFHLLATLLALAWAAVAAMVLLCLRNRVFPRWMSAATTCVDVVMLTCVLGIADGPRSPLTVGYFLIIVLAALRFSLPVVRLATAASVAGYVCTLGVAKWPERFGREATVDLSVPRFEQLVMLAAIALCGVFAGQVVRQSRHLAGEYARLCSAEKGGGV</sequence>
<organism evidence="2 3">
    <name type="scientific">Lacipirellula limnantheis</name>
    <dbReference type="NCBI Taxonomy" id="2528024"/>
    <lineage>
        <taxon>Bacteria</taxon>
        <taxon>Pseudomonadati</taxon>
        <taxon>Planctomycetota</taxon>
        <taxon>Planctomycetia</taxon>
        <taxon>Pirellulales</taxon>
        <taxon>Lacipirellulaceae</taxon>
        <taxon>Lacipirellula</taxon>
    </lineage>
</organism>
<gene>
    <name evidence="2" type="ORF">I41_45810</name>
</gene>
<accession>A0A517U427</accession>
<keyword evidence="3" id="KW-1185">Reference proteome</keyword>
<dbReference type="Proteomes" id="UP000317909">
    <property type="component" value="Chromosome"/>
</dbReference>
<dbReference type="OrthoDB" id="277423at2"/>
<evidence type="ECO:0000256" key="1">
    <source>
        <dbReference type="SAM" id="Phobius"/>
    </source>
</evidence>
<keyword evidence="1" id="KW-1133">Transmembrane helix</keyword>
<protein>
    <submittedName>
        <fullName evidence="2">Uncharacterized protein</fullName>
    </submittedName>
</protein>
<feature type="transmembrane region" description="Helical" evidence="1">
    <location>
        <begin position="29"/>
        <end position="47"/>
    </location>
</feature>
<evidence type="ECO:0000313" key="2">
    <source>
        <dbReference type="EMBL" id="QDT75371.1"/>
    </source>
</evidence>
<feature type="transmembrane region" description="Helical" evidence="1">
    <location>
        <begin position="127"/>
        <end position="143"/>
    </location>
</feature>
<dbReference type="EMBL" id="CP036339">
    <property type="protein sequence ID" value="QDT75371.1"/>
    <property type="molecule type" value="Genomic_DNA"/>
</dbReference>
<dbReference type="AlphaFoldDB" id="A0A517U427"/>
<feature type="transmembrane region" description="Helical" evidence="1">
    <location>
        <begin position="188"/>
        <end position="205"/>
    </location>
</feature>
<dbReference type="KEGG" id="llh:I41_45810"/>
<evidence type="ECO:0000313" key="3">
    <source>
        <dbReference type="Proteomes" id="UP000317909"/>
    </source>
</evidence>
<keyword evidence="1" id="KW-0472">Membrane</keyword>